<keyword evidence="4" id="KW-1185">Reference proteome</keyword>
<dbReference type="HOGENOM" id="CLU_047795_0_0_2"/>
<feature type="domain" description="CRISPR type III-associated protein" evidence="2">
    <location>
        <begin position="10"/>
        <end position="307"/>
    </location>
</feature>
<dbReference type="AlphaFoldDB" id="G7VBV9"/>
<evidence type="ECO:0000313" key="3">
    <source>
        <dbReference type="EMBL" id="AET32459.1"/>
    </source>
</evidence>
<dbReference type="RefSeq" id="WP_014288287.1">
    <property type="nucleotide sequence ID" value="NC_016645.1"/>
</dbReference>
<proteinExistence type="predicted"/>
<dbReference type="BioCyc" id="PSP1104324:GJSN-998-MONOMER"/>
<dbReference type="EMBL" id="CP003098">
    <property type="protein sequence ID" value="AET32459.1"/>
    <property type="molecule type" value="Genomic_DNA"/>
</dbReference>
<dbReference type="InterPro" id="IPR005537">
    <property type="entry name" value="RAMP_III_fam"/>
</dbReference>
<reference evidence="3 4" key="1">
    <citation type="journal article" date="2012" name="J. Bacteriol.">
        <title>Complete genome sequence of strain 1860, a crenarchaeon of the genus pyrobaculum able to grow with various electron acceptors.</title>
        <authorList>
            <person name="Mardanov A.V."/>
            <person name="Gumerov V.M."/>
            <person name="Slobodkina G.B."/>
            <person name="Beletsky A.V."/>
            <person name="Bonch-Osmolovskaya E.A."/>
            <person name="Ravin N.V."/>
            <person name="Skryabin K.G."/>
        </authorList>
    </citation>
    <scope>NUCLEOTIDE SEQUENCE [LARGE SCALE GENOMIC DNA]</scope>
    <source>
        <strain evidence="3 4">1860</strain>
    </source>
</reference>
<keyword evidence="1" id="KW-0051">Antiviral defense</keyword>
<dbReference type="eggNOG" id="arCOG02657">
    <property type="taxonomic scope" value="Archaea"/>
</dbReference>
<dbReference type="Proteomes" id="UP000005867">
    <property type="component" value="Chromosome"/>
</dbReference>
<evidence type="ECO:0000256" key="1">
    <source>
        <dbReference type="ARBA" id="ARBA00023118"/>
    </source>
</evidence>
<protein>
    <submittedName>
        <fullName evidence="3">CRISPR-associated RAMP protein, Cmr4 family</fullName>
    </submittedName>
</protein>
<dbReference type="GeneID" id="11595279"/>
<dbReference type="STRING" id="1104324.P186_1022"/>
<organism evidence="3 4">
    <name type="scientific">Pyrobaculum ferrireducens</name>
    <dbReference type="NCBI Taxonomy" id="1104324"/>
    <lineage>
        <taxon>Archaea</taxon>
        <taxon>Thermoproteota</taxon>
        <taxon>Thermoprotei</taxon>
        <taxon>Thermoproteales</taxon>
        <taxon>Thermoproteaceae</taxon>
        <taxon>Pyrobaculum</taxon>
    </lineage>
</organism>
<accession>G7VBV9</accession>
<dbReference type="NCBIfam" id="TIGR02580">
    <property type="entry name" value="cas_RAMP_Cmr4"/>
    <property type="match status" value="1"/>
</dbReference>
<dbReference type="GO" id="GO:0051607">
    <property type="term" value="P:defense response to virus"/>
    <property type="evidence" value="ECO:0007669"/>
    <property type="project" value="UniProtKB-KW"/>
</dbReference>
<gene>
    <name evidence="3" type="ORF">P186_1022</name>
</gene>
<dbReference type="KEGG" id="pyr:P186_1022"/>
<dbReference type="OrthoDB" id="44077at2157"/>
<name>G7VBV9_9CREN</name>
<dbReference type="Pfam" id="PF03787">
    <property type="entry name" value="RAMPs"/>
    <property type="match status" value="1"/>
</dbReference>
<evidence type="ECO:0000259" key="2">
    <source>
        <dbReference type="Pfam" id="PF03787"/>
    </source>
</evidence>
<dbReference type="InterPro" id="IPR013410">
    <property type="entry name" value="CRISPR-assoc_RAMP_Cmr4"/>
</dbReference>
<sequence>MAGRILWVLALTSLHPGVGRSEEAYVDLPVQRDEFGLPAIWASSLKGAVRAKAEGGLFDGPACVDASKAEDCAKVIAAFGPKPEAASEHSAAVSFLDAKLFAIPARSLKGVWLYVTSPLLFGFAKLYAEALGEGLNLPQLPPVAPGEVALSDKSYAVGDHAVINEIKLKVSSQQAPRLDIGPFKKVSQILGAQPGFAVVSDEDLPRIVRRSLMVQYRVRLKKETKTVEVGPWSEEYIPPFTAFVTGIHCNGRARTAVKVKVRSNDPNKFEEHTVQLKQFDPCEYVESKAKGPLWIGGKETVGKGLVEIL</sequence>
<dbReference type="PANTHER" id="PTHR36700">
    <property type="entry name" value="CRISPR SYSTEM CMR SUBUNIT CMR4"/>
    <property type="match status" value="1"/>
</dbReference>
<dbReference type="PANTHER" id="PTHR36700:SF1">
    <property type="entry name" value="CRISPR SYSTEM CMR SUBUNIT CMR4"/>
    <property type="match status" value="1"/>
</dbReference>
<evidence type="ECO:0000313" key="4">
    <source>
        <dbReference type="Proteomes" id="UP000005867"/>
    </source>
</evidence>